<keyword evidence="9" id="KW-1185">Reference proteome</keyword>
<keyword evidence="5" id="KW-0597">Phosphoprotein</keyword>
<dbReference type="PANTHER" id="PTHR37299">
    <property type="entry name" value="TRANSCRIPTIONAL REGULATOR-RELATED"/>
    <property type="match status" value="1"/>
</dbReference>
<protein>
    <submittedName>
        <fullName evidence="8">DNA-binding response regulator</fullName>
    </submittedName>
</protein>
<dbReference type="InterPro" id="IPR011006">
    <property type="entry name" value="CheY-like_superfamily"/>
</dbReference>
<evidence type="ECO:0000259" key="7">
    <source>
        <dbReference type="PROSITE" id="PS50930"/>
    </source>
</evidence>
<sequence length="244" mass="28600">MFSVYLLEDDDNQRAYYREIVDNTIMINDYAMNVVEVSNTESFYDNFSKDQFGLFFLDMEIDGDVKAGLKIAEFVRNNMPDARIVFVTTHEEMAFLTLERKVSPLDYVLKDNDSEEIKEKITKDIELTEQYYQDSIYEKEMTFGYKIGSKYFSVPMKELILLYTEKETPGQVNLESDNREMSFPENLNALEAKYDNLVRVDKSSLVNVDRLVSYDARKRILYLDNDFQCSVSIRKSSVVSKLFK</sequence>
<feature type="domain" description="Response regulatory" evidence="6">
    <location>
        <begin position="3"/>
        <end position="125"/>
    </location>
</feature>
<keyword evidence="2" id="KW-0902">Two-component regulatory system</keyword>
<feature type="modified residue" description="4-aspartylphosphate" evidence="5">
    <location>
        <position position="58"/>
    </location>
</feature>
<dbReference type="RefSeq" id="WP_102194886.1">
    <property type="nucleotide sequence ID" value="NZ_NIPR01000001.1"/>
</dbReference>
<keyword evidence="8" id="KW-0238">DNA-binding</keyword>
<dbReference type="Pfam" id="PF00072">
    <property type="entry name" value="Response_reg"/>
    <property type="match status" value="1"/>
</dbReference>
<dbReference type="InterPro" id="IPR046947">
    <property type="entry name" value="LytR-like"/>
</dbReference>
<reference evidence="8 9" key="1">
    <citation type="submission" date="2017-05" db="EMBL/GenBank/DDBJ databases">
        <title>Lactobacillus nurukis nov., sp. nov., isolated from nuruk.</title>
        <authorList>
            <person name="Kim S.-J."/>
        </authorList>
    </citation>
    <scope>NUCLEOTIDE SEQUENCE [LARGE SCALE GENOMIC DNA]</scope>
    <source>
        <strain evidence="8 9">SYF10-1a</strain>
    </source>
</reference>
<keyword evidence="3" id="KW-0010">Activator</keyword>
<dbReference type="PROSITE" id="PS50110">
    <property type="entry name" value="RESPONSE_REGULATORY"/>
    <property type="match status" value="1"/>
</dbReference>
<comment type="caution">
    <text evidence="8">The sequence shown here is derived from an EMBL/GenBank/DDBJ whole genome shotgun (WGS) entry which is preliminary data.</text>
</comment>
<dbReference type="PANTHER" id="PTHR37299:SF3">
    <property type="entry name" value="STAGE 0 SPORULATION PROTEIN A HOMOLOG"/>
    <property type="match status" value="1"/>
</dbReference>
<name>A0A2N7AXF7_9LACO</name>
<evidence type="ECO:0000256" key="2">
    <source>
        <dbReference type="ARBA" id="ARBA00023012"/>
    </source>
</evidence>
<dbReference type="OrthoDB" id="9809318at2"/>
<evidence type="ECO:0000256" key="4">
    <source>
        <dbReference type="ARBA" id="ARBA00037164"/>
    </source>
</evidence>
<dbReference type="GO" id="GO:0003677">
    <property type="term" value="F:DNA binding"/>
    <property type="evidence" value="ECO:0007669"/>
    <property type="project" value="UniProtKB-KW"/>
</dbReference>
<dbReference type="InterPro" id="IPR007492">
    <property type="entry name" value="LytTR_DNA-bd_dom"/>
</dbReference>
<dbReference type="AlphaFoldDB" id="A0A2N7AXF7"/>
<dbReference type="InterPro" id="IPR001789">
    <property type="entry name" value="Sig_transdc_resp-reg_receiver"/>
</dbReference>
<evidence type="ECO:0000256" key="5">
    <source>
        <dbReference type="PROSITE-ProRule" id="PRU00169"/>
    </source>
</evidence>
<evidence type="ECO:0000256" key="1">
    <source>
        <dbReference type="ARBA" id="ARBA00022490"/>
    </source>
</evidence>
<accession>A0A2N7AXF7</accession>
<evidence type="ECO:0000313" key="9">
    <source>
        <dbReference type="Proteomes" id="UP000235649"/>
    </source>
</evidence>
<dbReference type="Gene3D" id="3.40.50.2300">
    <property type="match status" value="1"/>
</dbReference>
<dbReference type="Pfam" id="PF04397">
    <property type="entry name" value="LytTR"/>
    <property type="match status" value="1"/>
</dbReference>
<comment type="function">
    <text evidence="4">Required for high-level post-exponential phase expression of a series of secreted proteins.</text>
</comment>
<dbReference type="SUPFAM" id="SSF52172">
    <property type="entry name" value="CheY-like"/>
    <property type="match status" value="1"/>
</dbReference>
<organism evidence="8 9">
    <name type="scientific">Companilactobacillus nuruki</name>
    <dbReference type="NCBI Taxonomy" id="1993540"/>
    <lineage>
        <taxon>Bacteria</taxon>
        <taxon>Bacillati</taxon>
        <taxon>Bacillota</taxon>
        <taxon>Bacilli</taxon>
        <taxon>Lactobacillales</taxon>
        <taxon>Lactobacillaceae</taxon>
        <taxon>Companilactobacillus</taxon>
    </lineage>
</organism>
<dbReference type="Proteomes" id="UP000235649">
    <property type="component" value="Unassembled WGS sequence"/>
</dbReference>
<dbReference type="Gene3D" id="2.40.50.1020">
    <property type="entry name" value="LytTr DNA-binding domain"/>
    <property type="match status" value="1"/>
</dbReference>
<dbReference type="CDD" id="cd17533">
    <property type="entry name" value="REC_LytTR_AgrA-like"/>
    <property type="match status" value="1"/>
</dbReference>
<dbReference type="PROSITE" id="PS50930">
    <property type="entry name" value="HTH_LYTTR"/>
    <property type="match status" value="1"/>
</dbReference>
<dbReference type="EMBL" id="NIPR01000001">
    <property type="protein sequence ID" value="PMD73775.1"/>
    <property type="molecule type" value="Genomic_DNA"/>
</dbReference>
<keyword evidence="1" id="KW-0963">Cytoplasm</keyword>
<dbReference type="SMART" id="SM00850">
    <property type="entry name" value="LytTR"/>
    <property type="match status" value="1"/>
</dbReference>
<proteinExistence type="predicted"/>
<evidence type="ECO:0000259" key="6">
    <source>
        <dbReference type="PROSITE" id="PS50110"/>
    </source>
</evidence>
<dbReference type="GO" id="GO:0000156">
    <property type="term" value="F:phosphorelay response regulator activity"/>
    <property type="evidence" value="ECO:0007669"/>
    <property type="project" value="InterPro"/>
</dbReference>
<feature type="domain" description="HTH LytTR-type" evidence="7">
    <location>
        <begin position="143"/>
        <end position="244"/>
    </location>
</feature>
<evidence type="ECO:0000313" key="8">
    <source>
        <dbReference type="EMBL" id="PMD73775.1"/>
    </source>
</evidence>
<evidence type="ECO:0000256" key="3">
    <source>
        <dbReference type="ARBA" id="ARBA00023159"/>
    </source>
</evidence>
<gene>
    <name evidence="8" type="ORF">CBP76_00055</name>
</gene>
<dbReference type="SMART" id="SM00448">
    <property type="entry name" value="REC"/>
    <property type="match status" value="1"/>
</dbReference>